<gene>
    <name evidence="2" type="ORF">AUMI_18890</name>
</gene>
<keyword evidence="1" id="KW-0812">Transmembrane</keyword>
<keyword evidence="1" id="KW-0472">Membrane</keyword>
<evidence type="ECO:0000313" key="2">
    <source>
        <dbReference type="EMBL" id="BAU99431.1"/>
    </source>
</evidence>
<dbReference type="EMBL" id="AP017457">
    <property type="protein sequence ID" value="BAU99431.1"/>
    <property type="molecule type" value="Genomic_DNA"/>
</dbReference>
<proteinExistence type="predicted"/>
<dbReference type="KEGG" id="amin:AUMI_18890"/>
<feature type="transmembrane region" description="Helical" evidence="1">
    <location>
        <begin position="80"/>
        <end position="100"/>
    </location>
</feature>
<keyword evidence="1" id="KW-1133">Transmembrane helix</keyword>
<sequence length="114" mass="12059">MGLLVGSITTVAHQNVVTILGIDIPWGMILSLIVLIGFLVGLRMVVQDRLIVLCAALGIIGMVFLLSLRSVGGSVLVPNNLLGTIWAVAPTLIAIVVVAWPKLPEHRRGESISS</sequence>
<name>A0A173LY41_9MICO</name>
<feature type="transmembrane region" description="Helical" evidence="1">
    <location>
        <begin position="49"/>
        <end position="68"/>
    </location>
</feature>
<reference evidence="2 3" key="1">
    <citation type="journal article" date="2016" name="Genome Announc.">
        <title>Complete Genome Sequence of Aurantimicrobium minutum Type Strain KNCT, a Planktonic Ultramicrobacterium Isolated from River Water.</title>
        <authorList>
            <person name="Nakai R."/>
            <person name="Fujisawa T."/>
            <person name="Nakamura Y."/>
            <person name="Nishide H."/>
            <person name="Uchiyama I."/>
            <person name="Baba T."/>
            <person name="Toyoda A."/>
            <person name="Fujiyama A."/>
            <person name="Naganuma T."/>
            <person name="Niki H."/>
        </authorList>
    </citation>
    <scope>NUCLEOTIDE SEQUENCE [LARGE SCALE GENOMIC DNA]</scope>
    <source>
        <strain evidence="2 3">KNC</strain>
    </source>
</reference>
<dbReference type="AlphaFoldDB" id="A0A173LY41"/>
<organism evidence="2 3">
    <name type="scientific">Aurantimicrobium minutum</name>
    <dbReference type="NCBI Taxonomy" id="708131"/>
    <lineage>
        <taxon>Bacteria</taxon>
        <taxon>Bacillati</taxon>
        <taxon>Actinomycetota</taxon>
        <taxon>Actinomycetes</taxon>
        <taxon>Micrococcales</taxon>
        <taxon>Microbacteriaceae</taxon>
        <taxon>Aurantimicrobium</taxon>
    </lineage>
</organism>
<dbReference type="Proteomes" id="UP000243847">
    <property type="component" value="Chromosome sequence1"/>
</dbReference>
<accession>A0A173LY41</accession>
<protein>
    <submittedName>
        <fullName evidence="2">Uncharacterized protein</fullName>
    </submittedName>
</protein>
<feature type="transmembrane region" description="Helical" evidence="1">
    <location>
        <begin position="24"/>
        <end position="42"/>
    </location>
</feature>
<evidence type="ECO:0000256" key="1">
    <source>
        <dbReference type="SAM" id="Phobius"/>
    </source>
</evidence>
<evidence type="ECO:0000313" key="3">
    <source>
        <dbReference type="Proteomes" id="UP000243847"/>
    </source>
</evidence>